<keyword evidence="1" id="KW-1133">Transmembrane helix</keyword>
<evidence type="ECO:0000259" key="2">
    <source>
        <dbReference type="Pfam" id="PF13976"/>
    </source>
</evidence>
<dbReference type="Pfam" id="PF13976">
    <property type="entry name" value="gag_pre-integrs"/>
    <property type="match status" value="1"/>
</dbReference>
<accession>A0A151TEW6</accession>
<reference evidence="3 4" key="1">
    <citation type="journal article" date="2012" name="Nat. Biotechnol.">
        <title>Draft genome sequence of pigeonpea (Cajanus cajan), an orphan legume crop of resource-poor farmers.</title>
        <authorList>
            <person name="Varshney R.K."/>
            <person name="Chen W."/>
            <person name="Li Y."/>
            <person name="Bharti A.K."/>
            <person name="Saxena R.K."/>
            <person name="Schlueter J.A."/>
            <person name="Donoghue M.T."/>
            <person name="Azam S."/>
            <person name="Fan G."/>
            <person name="Whaley A.M."/>
            <person name="Farmer A.D."/>
            <person name="Sheridan J."/>
            <person name="Iwata A."/>
            <person name="Tuteja R."/>
            <person name="Penmetsa R.V."/>
            <person name="Wu W."/>
            <person name="Upadhyaya H.D."/>
            <person name="Yang S.P."/>
            <person name="Shah T."/>
            <person name="Saxena K.B."/>
            <person name="Michael T."/>
            <person name="McCombie W.R."/>
            <person name="Yang B."/>
            <person name="Zhang G."/>
            <person name="Yang H."/>
            <person name="Wang J."/>
            <person name="Spillane C."/>
            <person name="Cook D.R."/>
            <person name="May G.D."/>
            <person name="Xu X."/>
            <person name="Jackson S.A."/>
        </authorList>
    </citation>
    <scope>NUCLEOTIDE SEQUENCE [LARGE SCALE GENOMIC DNA]</scope>
    <source>
        <strain evidence="4">cv. Asha</strain>
    </source>
</reference>
<organism evidence="3 4">
    <name type="scientific">Cajanus cajan</name>
    <name type="common">Pigeon pea</name>
    <name type="synonym">Cajanus indicus</name>
    <dbReference type="NCBI Taxonomy" id="3821"/>
    <lineage>
        <taxon>Eukaryota</taxon>
        <taxon>Viridiplantae</taxon>
        <taxon>Streptophyta</taxon>
        <taxon>Embryophyta</taxon>
        <taxon>Tracheophyta</taxon>
        <taxon>Spermatophyta</taxon>
        <taxon>Magnoliopsida</taxon>
        <taxon>eudicotyledons</taxon>
        <taxon>Gunneridae</taxon>
        <taxon>Pentapetalae</taxon>
        <taxon>rosids</taxon>
        <taxon>fabids</taxon>
        <taxon>Fabales</taxon>
        <taxon>Fabaceae</taxon>
        <taxon>Papilionoideae</taxon>
        <taxon>50 kb inversion clade</taxon>
        <taxon>NPAAA clade</taxon>
        <taxon>indigoferoid/millettioid clade</taxon>
        <taxon>Phaseoleae</taxon>
        <taxon>Cajanus</taxon>
    </lineage>
</organism>
<dbReference type="InterPro" id="IPR039537">
    <property type="entry name" value="Retrotran_Ty1/copia-like"/>
</dbReference>
<name>A0A151TEW6_CAJCA</name>
<evidence type="ECO:0000313" key="4">
    <source>
        <dbReference type="Proteomes" id="UP000075243"/>
    </source>
</evidence>
<dbReference type="Proteomes" id="UP000075243">
    <property type="component" value="Chromosome 6"/>
</dbReference>
<dbReference type="EMBL" id="CM003608">
    <property type="protein sequence ID" value="KYP65578.1"/>
    <property type="molecule type" value="Genomic_DNA"/>
</dbReference>
<evidence type="ECO:0000313" key="3">
    <source>
        <dbReference type="EMBL" id="KYP65578.1"/>
    </source>
</evidence>
<protein>
    <submittedName>
        <fullName evidence="3">Retrovirus-related Pol polyprotein from transposon TNT 1-94</fullName>
    </submittedName>
</protein>
<dbReference type="Gramene" id="C.cajan_11487.t">
    <property type="protein sequence ID" value="C.cajan_11487.t.cds1"/>
    <property type="gene ID" value="C.cajan_11487"/>
</dbReference>
<proteinExistence type="predicted"/>
<dbReference type="AlphaFoldDB" id="A0A151TEW6"/>
<dbReference type="InterPro" id="IPR025724">
    <property type="entry name" value="GAG-pre-integrase_dom"/>
</dbReference>
<keyword evidence="1" id="KW-0472">Membrane</keyword>
<feature type="domain" description="GAG-pre-integrase" evidence="2">
    <location>
        <begin position="14"/>
        <end position="71"/>
    </location>
</feature>
<keyword evidence="1" id="KW-0812">Transmembrane</keyword>
<evidence type="ECO:0000256" key="1">
    <source>
        <dbReference type="SAM" id="Phobius"/>
    </source>
</evidence>
<dbReference type="STRING" id="3821.A0A151TEW6"/>
<feature type="transmembrane region" description="Helical" evidence="1">
    <location>
        <begin position="106"/>
        <end position="125"/>
    </location>
</feature>
<keyword evidence="4" id="KW-1185">Reference proteome</keyword>
<sequence length="144" mass="16525">MLLQSSSSDTNYLVSNSIHFTTVSCSFSMSWHTRLGHPNDYTLKLILNQCNIPHSNKSGNSLCFMCCVAKSHCIYAPISQIVYHTPLELVYIYLWGTSPMQSINDFSYFISFVGVYSHFTWIYLLKQKFDALIAFKHLKSMVES</sequence>
<dbReference type="PANTHER" id="PTHR42648:SF28">
    <property type="entry name" value="TRANSPOSON-ENCODED PROTEIN WITH RIBONUCLEASE H-LIKE AND RETROVIRUS ZINC FINGER-LIKE DOMAINS"/>
    <property type="match status" value="1"/>
</dbReference>
<gene>
    <name evidence="3" type="ORF">KK1_011825</name>
</gene>
<dbReference type="PANTHER" id="PTHR42648">
    <property type="entry name" value="TRANSPOSASE, PUTATIVE-RELATED"/>
    <property type="match status" value="1"/>
</dbReference>